<dbReference type="Proteomes" id="UP000193719">
    <property type="component" value="Unassembled WGS sequence"/>
</dbReference>
<dbReference type="PANTHER" id="PTHR39201">
    <property type="entry name" value="EXPORTED PROTEIN-RELATED"/>
    <property type="match status" value="1"/>
</dbReference>
<dbReference type="OrthoDB" id="2132301at2759"/>
<organism evidence="2 4">
    <name type="scientific">Piromyces finnis</name>
    <dbReference type="NCBI Taxonomy" id="1754191"/>
    <lineage>
        <taxon>Eukaryota</taxon>
        <taxon>Fungi</taxon>
        <taxon>Fungi incertae sedis</taxon>
        <taxon>Chytridiomycota</taxon>
        <taxon>Chytridiomycota incertae sedis</taxon>
        <taxon>Neocallimastigomycetes</taxon>
        <taxon>Neocallimastigales</taxon>
        <taxon>Neocallimastigaceae</taxon>
        <taxon>Piromyces</taxon>
    </lineage>
</organism>
<protein>
    <submittedName>
        <fullName evidence="2">Flavodoxin</fullName>
    </submittedName>
</protein>
<gene>
    <name evidence="2" type="ORF">BCR36DRAFT_322616</name>
    <name evidence="3" type="ORF">BCR36DRAFT_410789</name>
</gene>
<comment type="caution">
    <text evidence="2">The sequence shown here is derived from an EMBL/GenBank/DDBJ whole genome shotgun (WGS) entry which is preliminary data.</text>
</comment>
<dbReference type="InterPro" id="IPR029039">
    <property type="entry name" value="Flavoprotein-like_sf"/>
</dbReference>
<proteinExistence type="predicted"/>
<keyword evidence="4" id="KW-1185">Reference proteome</keyword>
<evidence type="ECO:0000313" key="3">
    <source>
        <dbReference type="EMBL" id="ORX54246.1"/>
    </source>
</evidence>
<dbReference type="EMBL" id="MCFH01000011">
    <property type="protein sequence ID" value="ORX54245.1"/>
    <property type="molecule type" value="Genomic_DNA"/>
</dbReference>
<evidence type="ECO:0000313" key="2">
    <source>
        <dbReference type="EMBL" id="ORX54245.1"/>
    </source>
</evidence>
<name>A0A1Y1VEH3_9FUNG</name>
<accession>A0A1Y1VEH3</accession>
<dbReference type="SUPFAM" id="SSF52218">
    <property type="entry name" value="Flavoproteins"/>
    <property type="match status" value="1"/>
</dbReference>
<evidence type="ECO:0000259" key="1">
    <source>
        <dbReference type="Pfam" id="PF12682"/>
    </source>
</evidence>
<dbReference type="PANTHER" id="PTHR39201:SF1">
    <property type="entry name" value="FLAVODOXIN-LIKE DOMAIN-CONTAINING PROTEIN"/>
    <property type="match status" value="1"/>
</dbReference>
<feature type="domain" description="Flavodoxin-like" evidence="1">
    <location>
        <begin position="28"/>
        <end position="171"/>
    </location>
</feature>
<dbReference type="InterPro" id="IPR008254">
    <property type="entry name" value="Flavodoxin/NO_synth"/>
</dbReference>
<sequence>MSLKKSKSLIVFYSKPGENFCIGNVEDGNTKRLACMIQKELQCDMIELLPVESYPEGLDDFVEYALNQKEKNERPKYKNKIDSIEDYDTIFFAHPVYHSDIPMIMHTFIDNFSSEFEGKIVYPVCTHEGSGGNITSNILKRRLKKSIVKKGFSVYGQDVDLSKKKLQDWLKSL</sequence>
<reference evidence="2 4" key="1">
    <citation type="submission" date="2016-08" db="EMBL/GenBank/DDBJ databases">
        <title>Genomes of anaerobic fungi encode conserved fungal cellulosomes for biomass hydrolysis.</title>
        <authorList>
            <consortium name="DOE Joint Genome Institute"/>
            <person name="Haitjema C.H."/>
            <person name="Gilmore S.P."/>
            <person name="Henske J.K."/>
            <person name="Solomon K.V."/>
            <person name="De Groot R."/>
            <person name="Kuo A."/>
            <person name="Mondo S.J."/>
            <person name="Salamov A.A."/>
            <person name="Labutti K."/>
            <person name="Zhao Z."/>
            <person name="Chiniquy J."/>
            <person name="Barry K."/>
            <person name="Brewer H.M."/>
            <person name="Purvine S.O."/>
            <person name="Wright A.T."/>
            <person name="Boxma B."/>
            <person name="Van Alen T."/>
            <person name="Hackstein J.H."/>
            <person name="Baker S.E."/>
            <person name="Grigoriev I.V."/>
            <person name="O'Malley M.A."/>
        </authorList>
    </citation>
    <scope>NUCLEOTIDE SEQUENCE [LARGE SCALE GENOMIC DNA]</scope>
    <source>
        <strain evidence="2">Finn</strain>
        <strain evidence="4">finn</strain>
    </source>
</reference>
<dbReference type="Gene3D" id="3.40.50.360">
    <property type="match status" value="1"/>
</dbReference>
<dbReference type="Pfam" id="PF12682">
    <property type="entry name" value="Flavodoxin_4"/>
    <property type="match status" value="1"/>
</dbReference>
<dbReference type="EMBL" id="MCFH01000011">
    <property type="protein sequence ID" value="ORX54246.1"/>
    <property type="molecule type" value="Genomic_DNA"/>
</dbReference>
<dbReference type="GO" id="GO:0010181">
    <property type="term" value="F:FMN binding"/>
    <property type="evidence" value="ECO:0007669"/>
    <property type="project" value="InterPro"/>
</dbReference>
<evidence type="ECO:0000313" key="4">
    <source>
        <dbReference type="Proteomes" id="UP000193719"/>
    </source>
</evidence>
<dbReference type="AlphaFoldDB" id="A0A1Y1VEH3"/>
<reference evidence="2 4" key="2">
    <citation type="submission" date="2016-08" db="EMBL/GenBank/DDBJ databases">
        <title>Pervasive Adenine N6-methylation of Active Genes in Fungi.</title>
        <authorList>
            <consortium name="DOE Joint Genome Institute"/>
            <person name="Mondo S.J."/>
            <person name="Dannebaum R.O."/>
            <person name="Kuo R.C."/>
            <person name="Labutti K."/>
            <person name="Haridas S."/>
            <person name="Kuo A."/>
            <person name="Salamov A."/>
            <person name="Ahrendt S.R."/>
            <person name="Lipzen A."/>
            <person name="Sullivan W."/>
            <person name="Andreopoulos W.B."/>
            <person name="Clum A."/>
            <person name="Lindquist E."/>
            <person name="Daum C."/>
            <person name="Ramamoorthy G.K."/>
            <person name="Gryganskyi A."/>
            <person name="Culley D."/>
            <person name="Magnuson J.K."/>
            <person name="James T.Y."/>
            <person name="O'Malley M.A."/>
            <person name="Stajich J.E."/>
            <person name="Spatafora J.W."/>
            <person name="Visel A."/>
            <person name="Grigoriev I.V."/>
        </authorList>
    </citation>
    <scope>NUCLEOTIDE SEQUENCE [LARGE SCALE GENOMIC DNA]</scope>
    <source>
        <strain evidence="2">Finn</strain>
        <strain evidence="4">finn</strain>
    </source>
</reference>